<protein>
    <recommendedName>
        <fullName evidence="4">Lipoprotein</fullName>
    </recommendedName>
</protein>
<dbReference type="AlphaFoldDB" id="A0A923MKS5"/>
<name>A0A923MKS5_9FIRM</name>
<accession>A0A923MKS5</accession>
<proteinExistence type="predicted"/>
<dbReference type="EMBL" id="JACOQI010000025">
    <property type="protein sequence ID" value="MBC5771940.1"/>
    <property type="molecule type" value="Genomic_DNA"/>
</dbReference>
<keyword evidence="3" id="KW-1185">Reference proteome</keyword>
<dbReference type="RefSeq" id="WP_187016109.1">
    <property type="nucleotide sequence ID" value="NZ_JACOQI010000025.1"/>
</dbReference>
<comment type="caution">
    <text evidence="2">The sequence shown here is derived from an EMBL/GenBank/DDBJ whole genome shotgun (WGS) entry which is preliminary data.</text>
</comment>
<feature type="chain" id="PRO_5038679071" description="Lipoprotein" evidence="1">
    <location>
        <begin position="26"/>
        <end position="455"/>
    </location>
</feature>
<sequence length="455" mass="49881">MKHHRFLYRALSALLCLGLCAQLTACGKKPVPKPGSSGPSAPSVSKKVYDDSLISEVYDEEDSFTDEYGAEYSYICHVPQLEADTPEAKAINWEIMESFGNDVQATLDAAESGETPHSQYMEVTWQSYWNDSLLSLSIRVLGWTSDLIDYAVYHYDFETGQRPDNLELLDRFHVDEGDFIAALRRGAARQFDSHYAPWGMGGLSPEDENYGGIAIDLAALRAWTVAEENFSLDLAMFCPNGDGTFTAFQPVASIAGGSGWYYEPVLVEPGPGDWADGGPQSEDAFVSAWLTDDGVSVSFSKSQSRDFPDSETYRRAYGFAYDTEYPVAGCYGDYQDIFVGASGQDFCPYVFLLTTEGTVEYIDIFGGLWHGCLCSGGPLYGFRDIVDFESGVYEDGFGGGYETVYAVDKNGRKYDMPACITAQGNAIPSYAAGKWCANVCITAWPAAPPMRASTI</sequence>
<evidence type="ECO:0000313" key="2">
    <source>
        <dbReference type="EMBL" id="MBC5771940.1"/>
    </source>
</evidence>
<evidence type="ECO:0000256" key="1">
    <source>
        <dbReference type="SAM" id="SignalP"/>
    </source>
</evidence>
<organism evidence="2 3">
    <name type="scientific">Dysosmobacter segnis</name>
    <dbReference type="NCBI Taxonomy" id="2763042"/>
    <lineage>
        <taxon>Bacteria</taxon>
        <taxon>Bacillati</taxon>
        <taxon>Bacillota</taxon>
        <taxon>Clostridia</taxon>
        <taxon>Eubacteriales</taxon>
        <taxon>Oscillospiraceae</taxon>
        <taxon>Dysosmobacter</taxon>
    </lineage>
</organism>
<evidence type="ECO:0000313" key="3">
    <source>
        <dbReference type="Proteomes" id="UP000620327"/>
    </source>
</evidence>
<evidence type="ECO:0008006" key="4">
    <source>
        <dbReference type="Google" id="ProtNLM"/>
    </source>
</evidence>
<keyword evidence="1" id="KW-0732">Signal</keyword>
<gene>
    <name evidence="2" type="ORF">H8Z83_16740</name>
</gene>
<feature type="signal peptide" evidence="1">
    <location>
        <begin position="1"/>
        <end position="25"/>
    </location>
</feature>
<reference evidence="2" key="1">
    <citation type="submission" date="2020-08" db="EMBL/GenBank/DDBJ databases">
        <title>Genome public.</title>
        <authorList>
            <person name="Liu C."/>
            <person name="Sun Q."/>
        </authorList>
    </citation>
    <scope>NUCLEOTIDE SEQUENCE</scope>
    <source>
        <strain evidence="2">BX15</strain>
    </source>
</reference>
<dbReference type="Proteomes" id="UP000620327">
    <property type="component" value="Unassembled WGS sequence"/>
</dbReference>